<evidence type="ECO:0000259" key="8">
    <source>
        <dbReference type="PROSITE" id="PS50931"/>
    </source>
</evidence>
<dbReference type="FunFam" id="1.10.10.10:FF:000001">
    <property type="entry name" value="LysR family transcriptional regulator"/>
    <property type="match status" value="1"/>
</dbReference>
<evidence type="ECO:0000256" key="4">
    <source>
        <dbReference type="ARBA" id="ARBA00023163"/>
    </source>
</evidence>
<dbReference type="GO" id="GO:0003700">
    <property type="term" value="F:DNA-binding transcription factor activity"/>
    <property type="evidence" value="ECO:0007669"/>
    <property type="project" value="InterPro"/>
</dbReference>
<evidence type="ECO:0000313" key="10">
    <source>
        <dbReference type="Proteomes" id="UP000528185"/>
    </source>
</evidence>
<dbReference type="Gene3D" id="1.10.10.10">
    <property type="entry name" value="Winged helix-like DNA-binding domain superfamily/Winged helix DNA-binding domain"/>
    <property type="match status" value="1"/>
</dbReference>
<dbReference type="SUPFAM" id="SSF53850">
    <property type="entry name" value="Periplasmic binding protein-like II"/>
    <property type="match status" value="1"/>
</dbReference>
<protein>
    <recommendedName>
        <fullName evidence="6">HTH-type transcriptional regulator TtuA</fullName>
    </recommendedName>
    <alternativeName>
        <fullName evidence="7">Tartrate utilization transcriptional regulator</fullName>
    </alternativeName>
</protein>
<organism evidence="9 10">
    <name type="scientific">Rhizobium rhizogenes</name>
    <name type="common">Agrobacterium rhizogenes</name>
    <dbReference type="NCBI Taxonomy" id="359"/>
    <lineage>
        <taxon>Bacteria</taxon>
        <taxon>Pseudomonadati</taxon>
        <taxon>Pseudomonadota</taxon>
        <taxon>Alphaproteobacteria</taxon>
        <taxon>Hyphomicrobiales</taxon>
        <taxon>Rhizobiaceae</taxon>
        <taxon>Rhizobium/Agrobacterium group</taxon>
        <taxon>Rhizobium</taxon>
    </lineage>
</organism>
<dbReference type="PROSITE" id="PS50931">
    <property type="entry name" value="HTH_LYSR"/>
    <property type="match status" value="1"/>
</dbReference>
<dbReference type="InterPro" id="IPR036388">
    <property type="entry name" value="WH-like_DNA-bd_sf"/>
</dbReference>
<dbReference type="Pfam" id="PF03466">
    <property type="entry name" value="LysR_substrate"/>
    <property type="match status" value="1"/>
</dbReference>
<evidence type="ECO:0000256" key="5">
    <source>
        <dbReference type="ARBA" id="ARBA00054626"/>
    </source>
</evidence>
<comment type="function">
    <text evidence="5">Transcriptional regulator of the ttuABCDE tartrate utilization operon.</text>
</comment>
<proteinExistence type="inferred from homology"/>
<dbReference type="InterPro" id="IPR000847">
    <property type="entry name" value="LysR_HTH_N"/>
</dbReference>
<dbReference type="Pfam" id="PF00126">
    <property type="entry name" value="HTH_1"/>
    <property type="match status" value="1"/>
</dbReference>
<dbReference type="AlphaFoldDB" id="A0AAN2A339"/>
<accession>A0AAN2A339</accession>
<dbReference type="SUPFAM" id="SSF46785">
    <property type="entry name" value="Winged helix' DNA-binding domain"/>
    <property type="match status" value="1"/>
</dbReference>
<comment type="caution">
    <text evidence="9">The sequence shown here is derived from an EMBL/GenBank/DDBJ whole genome shotgun (WGS) entry which is preliminary data.</text>
</comment>
<evidence type="ECO:0000313" key="9">
    <source>
        <dbReference type="EMBL" id="CAD0211005.1"/>
    </source>
</evidence>
<dbReference type="Gene3D" id="3.40.190.10">
    <property type="entry name" value="Periplasmic binding protein-like II"/>
    <property type="match status" value="2"/>
</dbReference>
<evidence type="ECO:0000256" key="1">
    <source>
        <dbReference type="ARBA" id="ARBA00009437"/>
    </source>
</evidence>
<reference evidence="9 10" key="1">
    <citation type="submission" date="2020-06" db="EMBL/GenBank/DDBJ databases">
        <authorList>
            <person name="De Coninck B."/>
            <person name="Ibrahim H."/>
        </authorList>
    </citation>
    <scope>NUCLEOTIDE SEQUENCE [LARGE SCALE GENOMIC DNA]</scope>
    <source>
        <strain evidence="9">Ag_rhizogenes_K599</strain>
    </source>
</reference>
<sequence>MRHGRPADKMGFSCAQAKPHLPLSVMTLPPLATLRAFEAAARKASFALAAQELGMTATAVSQHVRNLEAWLGVALFERHARGVRLTPDGKEFGNTVSASLRQIASGAERVRRGGNRTTVRLASLPSVVAHFLTPRLPRFRALHPDIQVSISYSGGPHASPVDLTIGHGISFGENAVALFSAETRPTCAPGYLTNSGPFNDEASLLRAELLHDDTETAWRDWFAAAGTSLPYGAGPIFADFNLLVTALKAGQGIGLCPTVLLQEEIVSGQLTVLFDRAADTDKYYWLIRPEEMTAPAKILADWLVAEARASRGDYSAATT</sequence>
<dbReference type="GO" id="GO:0006351">
    <property type="term" value="P:DNA-templated transcription"/>
    <property type="evidence" value="ECO:0007669"/>
    <property type="project" value="TreeGrafter"/>
</dbReference>
<dbReference type="InterPro" id="IPR058163">
    <property type="entry name" value="LysR-type_TF_proteobact-type"/>
</dbReference>
<evidence type="ECO:0000256" key="3">
    <source>
        <dbReference type="ARBA" id="ARBA00023125"/>
    </source>
</evidence>
<dbReference type="InterPro" id="IPR036390">
    <property type="entry name" value="WH_DNA-bd_sf"/>
</dbReference>
<keyword evidence="3" id="KW-0238">DNA-binding</keyword>
<evidence type="ECO:0000256" key="7">
    <source>
        <dbReference type="ARBA" id="ARBA00083243"/>
    </source>
</evidence>
<dbReference type="InterPro" id="IPR005119">
    <property type="entry name" value="LysR_subst-bd"/>
</dbReference>
<dbReference type="EMBL" id="CAICSX020000001">
    <property type="protein sequence ID" value="CAD0211005.1"/>
    <property type="molecule type" value="Genomic_DNA"/>
</dbReference>
<feature type="domain" description="HTH lysR-type" evidence="8">
    <location>
        <begin position="29"/>
        <end position="86"/>
    </location>
</feature>
<keyword evidence="2" id="KW-0805">Transcription regulation</keyword>
<name>A0AAN2A339_RHIRH</name>
<dbReference type="GO" id="GO:0043565">
    <property type="term" value="F:sequence-specific DNA binding"/>
    <property type="evidence" value="ECO:0007669"/>
    <property type="project" value="TreeGrafter"/>
</dbReference>
<dbReference type="PRINTS" id="PR00039">
    <property type="entry name" value="HTHLYSR"/>
</dbReference>
<gene>
    <name evidence="9" type="primary">gcvA_1</name>
    <name evidence="9" type="ORF">AGRHK599_LOCUS1029</name>
</gene>
<dbReference type="Proteomes" id="UP000528185">
    <property type="component" value="Unassembled WGS sequence"/>
</dbReference>
<comment type="similarity">
    <text evidence="1">Belongs to the LysR transcriptional regulatory family.</text>
</comment>
<dbReference type="PANTHER" id="PTHR30537">
    <property type="entry name" value="HTH-TYPE TRANSCRIPTIONAL REGULATOR"/>
    <property type="match status" value="1"/>
</dbReference>
<evidence type="ECO:0000256" key="6">
    <source>
        <dbReference type="ARBA" id="ARBA00067332"/>
    </source>
</evidence>
<dbReference type="PANTHER" id="PTHR30537:SF26">
    <property type="entry name" value="GLYCINE CLEAVAGE SYSTEM TRANSCRIPTIONAL ACTIVATOR"/>
    <property type="match status" value="1"/>
</dbReference>
<evidence type="ECO:0000256" key="2">
    <source>
        <dbReference type="ARBA" id="ARBA00023015"/>
    </source>
</evidence>
<keyword evidence="4" id="KW-0804">Transcription</keyword>